<organism evidence="1 2">
    <name type="scientific">Austropuccinia psidii MF-1</name>
    <dbReference type="NCBI Taxonomy" id="1389203"/>
    <lineage>
        <taxon>Eukaryota</taxon>
        <taxon>Fungi</taxon>
        <taxon>Dikarya</taxon>
        <taxon>Basidiomycota</taxon>
        <taxon>Pucciniomycotina</taxon>
        <taxon>Pucciniomycetes</taxon>
        <taxon>Pucciniales</taxon>
        <taxon>Sphaerophragmiaceae</taxon>
        <taxon>Austropuccinia</taxon>
    </lineage>
</organism>
<accession>A0A9Q3ELM1</accession>
<evidence type="ECO:0000313" key="1">
    <source>
        <dbReference type="EMBL" id="MBW0523469.1"/>
    </source>
</evidence>
<comment type="caution">
    <text evidence="1">The sequence shown here is derived from an EMBL/GenBank/DDBJ whole genome shotgun (WGS) entry which is preliminary data.</text>
</comment>
<evidence type="ECO:0000313" key="2">
    <source>
        <dbReference type="Proteomes" id="UP000765509"/>
    </source>
</evidence>
<dbReference type="EMBL" id="AVOT02030308">
    <property type="protein sequence ID" value="MBW0523469.1"/>
    <property type="molecule type" value="Genomic_DNA"/>
</dbReference>
<name>A0A9Q3ELM1_9BASI</name>
<dbReference type="Proteomes" id="UP000765509">
    <property type="component" value="Unassembled WGS sequence"/>
</dbReference>
<protein>
    <submittedName>
        <fullName evidence="1">Uncharacterized protein</fullName>
    </submittedName>
</protein>
<dbReference type="AlphaFoldDB" id="A0A9Q3ELM1"/>
<keyword evidence="2" id="KW-1185">Reference proteome</keyword>
<gene>
    <name evidence="1" type="ORF">O181_063184</name>
</gene>
<proteinExistence type="predicted"/>
<reference evidence="1" key="1">
    <citation type="submission" date="2021-03" db="EMBL/GenBank/DDBJ databases">
        <title>Draft genome sequence of rust myrtle Austropuccinia psidii MF-1, a brazilian biotype.</title>
        <authorList>
            <person name="Quecine M.C."/>
            <person name="Pachon D.M.R."/>
            <person name="Bonatelli M.L."/>
            <person name="Correr F.H."/>
            <person name="Franceschini L.M."/>
            <person name="Leite T.F."/>
            <person name="Margarido G.R.A."/>
            <person name="Almeida C.A."/>
            <person name="Ferrarezi J.A."/>
            <person name="Labate C.A."/>
        </authorList>
    </citation>
    <scope>NUCLEOTIDE SEQUENCE</scope>
    <source>
        <strain evidence="1">MF-1</strain>
    </source>
</reference>
<sequence length="136" mass="16443">MKNEFLTSFHDLEPSIGPALFKEVPNLIEWPHFSGEGDYGHMEFNRGIYMIKKEFEFPDRLVIVRFNTLLTKSANRWYTKLRKADGHQSWTWWKTQIINKWANNSWKFEVEKAFESENVYADKYRDLQWFANKRKG</sequence>